<evidence type="ECO:0000259" key="13">
    <source>
        <dbReference type="Pfam" id="PF00593"/>
    </source>
</evidence>
<evidence type="ECO:0000313" key="15">
    <source>
        <dbReference type="EMBL" id="PWB92914.1"/>
    </source>
</evidence>
<proteinExistence type="inferred from homology"/>
<name>A0A2U1SMS3_METSR</name>
<dbReference type="PANTHER" id="PTHR32552:SF82">
    <property type="entry name" value="FCUA PROTEIN"/>
    <property type="match status" value="1"/>
</dbReference>
<dbReference type="SUPFAM" id="SSF56935">
    <property type="entry name" value="Porins"/>
    <property type="match status" value="1"/>
</dbReference>
<dbReference type="Pfam" id="PF00593">
    <property type="entry name" value="TonB_dep_Rec_b-barrel"/>
    <property type="match status" value="1"/>
</dbReference>
<dbReference type="CDD" id="cd01347">
    <property type="entry name" value="ligand_gated_channel"/>
    <property type="match status" value="1"/>
</dbReference>
<dbReference type="InterPro" id="IPR000531">
    <property type="entry name" value="Beta-barrel_TonB"/>
</dbReference>
<dbReference type="PROSITE" id="PS52016">
    <property type="entry name" value="TONB_DEPENDENT_REC_3"/>
    <property type="match status" value="1"/>
</dbReference>
<feature type="region of interest" description="Disordered" evidence="12">
    <location>
        <begin position="51"/>
        <end position="73"/>
    </location>
</feature>
<keyword evidence="9 10" id="KW-0998">Cell outer membrane</keyword>
<comment type="subcellular location">
    <subcellularLocation>
        <location evidence="1 10">Cell outer membrane</location>
        <topology evidence="1 10">Multi-pass membrane protein</topology>
    </subcellularLocation>
</comment>
<evidence type="ECO:0000256" key="11">
    <source>
        <dbReference type="RuleBase" id="RU003357"/>
    </source>
</evidence>
<evidence type="ECO:0000256" key="8">
    <source>
        <dbReference type="ARBA" id="ARBA00023170"/>
    </source>
</evidence>
<keyword evidence="16" id="KW-1185">Reference proteome</keyword>
<dbReference type="GO" id="GO:0015891">
    <property type="term" value="P:siderophore transport"/>
    <property type="evidence" value="ECO:0007669"/>
    <property type="project" value="InterPro"/>
</dbReference>
<gene>
    <name evidence="15" type="ORF">C5689_15880</name>
</gene>
<evidence type="ECO:0000256" key="6">
    <source>
        <dbReference type="ARBA" id="ARBA00023077"/>
    </source>
</evidence>
<dbReference type="InterPro" id="IPR012910">
    <property type="entry name" value="Plug_dom"/>
</dbReference>
<dbReference type="Gene3D" id="2.40.170.20">
    <property type="entry name" value="TonB-dependent receptor, beta-barrel domain"/>
    <property type="match status" value="1"/>
</dbReference>
<dbReference type="InterPro" id="IPR037066">
    <property type="entry name" value="Plug_dom_sf"/>
</dbReference>
<organism evidence="15 16">
    <name type="scientific">Methylosinus sporium</name>
    <dbReference type="NCBI Taxonomy" id="428"/>
    <lineage>
        <taxon>Bacteria</taxon>
        <taxon>Pseudomonadati</taxon>
        <taxon>Pseudomonadota</taxon>
        <taxon>Alphaproteobacteria</taxon>
        <taxon>Hyphomicrobiales</taxon>
        <taxon>Methylocystaceae</taxon>
        <taxon>Methylosinus</taxon>
    </lineage>
</organism>
<dbReference type="NCBIfam" id="TIGR01783">
    <property type="entry name" value="TonB-siderophor"/>
    <property type="match status" value="1"/>
</dbReference>
<comment type="caution">
    <text evidence="15">The sequence shown here is derived from an EMBL/GenBank/DDBJ whole genome shotgun (WGS) entry which is preliminary data.</text>
</comment>
<evidence type="ECO:0000256" key="3">
    <source>
        <dbReference type="ARBA" id="ARBA00022448"/>
    </source>
</evidence>
<dbReference type="Gene3D" id="2.170.130.10">
    <property type="entry name" value="TonB-dependent receptor, plug domain"/>
    <property type="match status" value="1"/>
</dbReference>
<keyword evidence="7 10" id="KW-0472">Membrane</keyword>
<feature type="domain" description="TonB-dependent receptor plug" evidence="14">
    <location>
        <begin position="117"/>
        <end position="212"/>
    </location>
</feature>
<reference evidence="15 16" key="1">
    <citation type="journal article" date="2018" name="Appl. Microbiol. Biotechnol.">
        <title>Co-cultivation of the strictly anaerobic methanogen Methanosarcina barkeri with aerobic methanotrophs in an oxygen-limited membrane bioreactor.</title>
        <authorList>
            <person name="In 't Zandt M.H."/>
            <person name="van den Bosch T.J.M."/>
            <person name="Rijkers R."/>
            <person name="van Kessel M.A.H.J."/>
            <person name="Jetten M.S.M."/>
            <person name="Welte C.U."/>
        </authorList>
    </citation>
    <scope>NUCLEOTIDE SEQUENCE [LARGE SCALE GENOMIC DNA]</scope>
    <source>
        <strain evidence="15 16">DSM 17706</strain>
    </source>
</reference>
<keyword evidence="6 11" id="KW-0798">TonB box</keyword>
<dbReference type="Pfam" id="PF07715">
    <property type="entry name" value="Plug"/>
    <property type="match status" value="1"/>
</dbReference>
<keyword evidence="3 10" id="KW-0813">Transport</keyword>
<evidence type="ECO:0000256" key="1">
    <source>
        <dbReference type="ARBA" id="ARBA00004571"/>
    </source>
</evidence>
<dbReference type="GO" id="GO:0038023">
    <property type="term" value="F:signaling receptor activity"/>
    <property type="evidence" value="ECO:0007669"/>
    <property type="project" value="InterPro"/>
</dbReference>
<dbReference type="PANTHER" id="PTHR32552">
    <property type="entry name" value="FERRICHROME IRON RECEPTOR-RELATED"/>
    <property type="match status" value="1"/>
</dbReference>
<dbReference type="AlphaFoldDB" id="A0A2U1SMS3"/>
<evidence type="ECO:0000259" key="14">
    <source>
        <dbReference type="Pfam" id="PF07715"/>
    </source>
</evidence>
<dbReference type="EMBL" id="PUIV01000033">
    <property type="protein sequence ID" value="PWB92914.1"/>
    <property type="molecule type" value="Genomic_DNA"/>
</dbReference>
<evidence type="ECO:0000256" key="5">
    <source>
        <dbReference type="ARBA" id="ARBA00022692"/>
    </source>
</evidence>
<evidence type="ECO:0000256" key="7">
    <source>
        <dbReference type="ARBA" id="ARBA00023136"/>
    </source>
</evidence>
<keyword evidence="8 15" id="KW-0675">Receptor</keyword>
<evidence type="ECO:0000313" key="16">
    <source>
        <dbReference type="Proteomes" id="UP000245137"/>
    </source>
</evidence>
<evidence type="ECO:0000256" key="2">
    <source>
        <dbReference type="ARBA" id="ARBA00009810"/>
    </source>
</evidence>
<dbReference type="OrthoDB" id="9760333at2"/>
<evidence type="ECO:0000256" key="4">
    <source>
        <dbReference type="ARBA" id="ARBA00022452"/>
    </source>
</evidence>
<evidence type="ECO:0000256" key="10">
    <source>
        <dbReference type="PROSITE-ProRule" id="PRU01360"/>
    </source>
</evidence>
<evidence type="ECO:0000256" key="12">
    <source>
        <dbReference type="SAM" id="MobiDB-lite"/>
    </source>
</evidence>
<dbReference type="Proteomes" id="UP000245137">
    <property type="component" value="Unassembled WGS sequence"/>
</dbReference>
<dbReference type="InterPro" id="IPR039426">
    <property type="entry name" value="TonB-dep_rcpt-like"/>
</dbReference>
<accession>A0A2U1SMS3</accession>
<protein>
    <submittedName>
        <fullName evidence="15">TonB-dependent siderophore receptor</fullName>
    </submittedName>
</protein>
<feature type="domain" description="TonB-dependent receptor-like beta-barrel" evidence="13">
    <location>
        <begin position="330"/>
        <end position="724"/>
    </location>
</feature>
<dbReference type="InterPro" id="IPR036942">
    <property type="entry name" value="Beta-barrel_TonB_sf"/>
</dbReference>
<sequence length="756" mass="80756">MSAAALLLFGADAAAQAEPGVTSLPAVAVDAPKEKPRPIVRQNAAAARVARPRTRAAASAAQRHAPSPAAAAAPSTAPVLFAAPARAELGNLPKEYAGGQAARGARLGMLGNRDFLDTPFNVTSYTSKLIENQQARTLSDVLENDPSVRFTVSSGQVRENFRIRGFSVLVSETALNGLYGVAPDGRVPTEFLERVEVLKGPAALLSGMAPYGAVGGSINLVTKQAGDTPVTSVTADYTSNSQFGTHIDVGRRFGQDNAFGIRFNGAYRGGDTTLDYQSRERGLEALALDYRGEKLRIALDAYFNQEIARGGVPMMASFTGTGVAAAPDSSNNIFRGLSGRMNNSGAMGRVEYDLADNVTLFASAGAIDARFNGLTNSTVATNVNVLGRYSGTAINLRGYTDTISFQGGLRADFRTFDIGHRLSLSAANLESKIGSAFQRSSAFVSSIYFPVTPLIARDPGEAPKSTDTTLSSIALADTLSAFDDRAQLILGLRAQRVQTKSYNTTTGAETNYYDESAVTPAFGLIVKPLPIPMSLYANYIEGLTQGDRVTDTAAANYNQIFPPYKSRQIETGVKWDAGTIANTLSFYEIEKPSLIKSGNVYNSDGRQRNQGIEWNVFGEIVEGVRILGGASYTIGVLTKTANGQLDGKTAYGTPKWQVNLGGEWDTPFVPGLTLEGRVVYTSAQFVNSANTQKIPEWARLDAGLRYSTQLLDKKVTFRANANNLLDHNYWAGSYFADGIVILSSPRTVLLSATVDF</sequence>
<comment type="similarity">
    <text evidence="2 10 11">Belongs to the TonB-dependent receptor family.</text>
</comment>
<dbReference type="GO" id="GO:0015344">
    <property type="term" value="F:siderophore uptake transmembrane transporter activity"/>
    <property type="evidence" value="ECO:0007669"/>
    <property type="project" value="TreeGrafter"/>
</dbReference>
<evidence type="ECO:0000256" key="9">
    <source>
        <dbReference type="ARBA" id="ARBA00023237"/>
    </source>
</evidence>
<keyword evidence="4 10" id="KW-1134">Transmembrane beta strand</keyword>
<keyword evidence="5 10" id="KW-0812">Transmembrane</keyword>
<dbReference type="GO" id="GO:0009279">
    <property type="term" value="C:cell outer membrane"/>
    <property type="evidence" value="ECO:0007669"/>
    <property type="project" value="UniProtKB-SubCell"/>
</dbReference>
<dbReference type="InterPro" id="IPR010105">
    <property type="entry name" value="TonB_sidphr_rcpt"/>
</dbReference>